<dbReference type="HAMAP" id="MF_00182">
    <property type="entry name" value="Formyl_trans"/>
    <property type="match status" value="1"/>
</dbReference>
<dbReference type="AlphaFoldDB" id="A0A8J6IZ44"/>
<gene>
    <name evidence="5" type="primary">fmt</name>
    <name evidence="8" type="ORF">H8S55_07100</name>
</gene>
<comment type="catalytic activity">
    <reaction evidence="5">
        <text>L-methionyl-tRNA(fMet) + (6R)-10-formyltetrahydrofolate = N-formyl-L-methionyl-tRNA(fMet) + (6S)-5,6,7,8-tetrahydrofolate + H(+)</text>
        <dbReference type="Rhea" id="RHEA:24380"/>
        <dbReference type="Rhea" id="RHEA-COMP:9952"/>
        <dbReference type="Rhea" id="RHEA-COMP:9953"/>
        <dbReference type="ChEBI" id="CHEBI:15378"/>
        <dbReference type="ChEBI" id="CHEBI:57453"/>
        <dbReference type="ChEBI" id="CHEBI:78530"/>
        <dbReference type="ChEBI" id="CHEBI:78844"/>
        <dbReference type="ChEBI" id="CHEBI:195366"/>
        <dbReference type="EC" id="2.1.2.9"/>
    </reaction>
</comment>
<dbReference type="InterPro" id="IPR041711">
    <property type="entry name" value="Met-tRNA-FMT_N"/>
</dbReference>
<protein>
    <recommendedName>
        <fullName evidence="2 5">Methionyl-tRNA formyltransferase</fullName>
        <ecNumber evidence="2 5">2.1.2.9</ecNumber>
    </recommendedName>
</protein>
<evidence type="ECO:0000256" key="1">
    <source>
        <dbReference type="ARBA" id="ARBA00010699"/>
    </source>
</evidence>
<evidence type="ECO:0000313" key="9">
    <source>
        <dbReference type="Proteomes" id="UP000602260"/>
    </source>
</evidence>
<dbReference type="FunFam" id="3.40.50.12230:FF:000001">
    <property type="entry name" value="Methionyl-tRNA formyltransferase"/>
    <property type="match status" value="1"/>
</dbReference>
<dbReference type="Pfam" id="PF00551">
    <property type="entry name" value="Formyl_trans_N"/>
    <property type="match status" value="1"/>
</dbReference>
<evidence type="ECO:0000313" key="8">
    <source>
        <dbReference type="EMBL" id="MBC5717083.1"/>
    </source>
</evidence>
<evidence type="ECO:0000259" key="6">
    <source>
        <dbReference type="Pfam" id="PF00551"/>
    </source>
</evidence>
<dbReference type="CDD" id="cd08704">
    <property type="entry name" value="Met_tRNA_FMT_C"/>
    <property type="match status" value="1"/>
</dbReference>
<evidence type="ECO:0000256" key="5">
    <source>
        <dbReference type="HAMAP-Rule" id="MF_00182"/>
    </source>
</evidence>
<name>A0A8J6IZ44_9FIRM</name>
<evidence type="ECO:0000259" key="7">
    <source>
        <dbReference type="Pfam" id="PF02911"/>
    </source>
</evidence>
<dbReference type="InterPro" id="IPR011034">
    <property type="entry name" value="Formyl_transferase-like_C_sf"/>
</dbReference>
<proteinExistence type="inferred from homology"/>
<dbReference type="InterPro" id="IPR002376">
    <property type="entry name" value="Formyl_transf_N"/>
</dbReference>
<comment type="similarity">
    <text evidence="1 5">Belongs to the Fmt family.</text>
</comment>
<evidence type="ECO:0000256" key="2">
    <source>
        <dbReference type="ARBA" id="ARBA00012261"/>
    </source>
</evidence>
<sequence length="308" mass="32754">MRIVFMGTPDFAVPSLEALVAAGHEVCGVFSQPDKPVGRHQNKTKPTPVKTSALAHGIPVFQPETLRDGTALAQLKELAPELVVVAAYGRVLPDEMLSLPPKGCINVHSSLLPKYRGSAPIHWAVVNGDKETGVTIMHMAHELDAGDIIAQVRTPIGPDETVGQVHDRLARLGGELLVQVTADIAAGTARRTPQDPEQVTYAPMLSRALSPIDWNMSAKAIHDKIRGLDPWPATSTDILTGQPVKVFASRLTGQNTARTPGTVLAAGKEGIDVACGDGAVLRILELQAPGSRRMAAADYLRGHPISID</sequence>
<dbReference type="SUPFAM" id="SSF50486">
    <property type="entry name" value="FMT C-terminal domain-like"/>
    <property type="match status" value="1"/>
</dbReference>
<dbReference type="NCBIfam" id="TIGR00460">
    <property type="entry name" value="fmt"/>
    <property type="match status" value="1"/>
</dbReference>
<dbReference type="SUPFAM" id="SSF53328">
    <property type="entry name" value="Formyltransferase"/>
    <property type="match status" value="1"/>
</dbReference>
<dbReference type="InterPro" id="IPR044135">
    <property type="entry name" value="Met-tRNA-FMT_C"/>
</dbReference>
<dbReference type="RefSeq" id="WP_186878389.1">
    <property type="nucleotide sequence ID" value="NZ_JACOPN010000004.1"/>
</dbReference>
<keyword evidence="4 5" id="KW-0648">Protein biosynthesis</keyword>
<dbReference type="PANTHER" id="PTHR11138">
    <property type="entry name" value="METHIONYL-TRNA FORMYLTRANSFERASE"/>
    <property type="match status" value="1"/>
</dbReference>
<dbReference type="InterPro" id="IPR005794">
    <property type="entry name" value="Fmt"/>
</dbReference>
<dbReference type="InterPro" id="IPR036477">
    <property type="entry name" value="Formyl_transf_N_sf"/>
</dbReference>
<dbReference type="GO" id="GO:0004479">
    <property type="term" value="F:methionyl-tRNA formyltransferase activity"/>
    <property type="evidence" value="ECO:0007669"/>
    <property type="project" value="UniProtKB-UniRule"/>
</dbReference>
<evidence type="ECO:0000256" key="4">
    <source>
        <dbReference type="ARBA" id="ARBA00022917"/>
    </source>
</evidence>
<dbReference type="EMBL" id="JACOPN010000004">
    <property type="protein sequence ID" value="MBC5717083.1"/>
    <property type="molecule type" value="Genomic_DNA"/>
</dbReference>
<dbReference type="Gene3D" id="3.40.50.12230">
    <property type="match status" value="1"/>
</dbReference>
<dbReference type="Pfam" id="PF02911">
    <property type="entry name" value="Formyl_trans_C"/>
    <property type="match status" value="1"/>
</dbReference>
<organism evidence="8 9">
    <name type="scientific">Flintibacter faecis</name>
    <dbReference type="NCBI Taxonomy" id="2763047"/>
    <lineage>
        <taxon>Bacteria</taxon>
        <taxon>Bacillati</taxon>
        <taxon>Bacillota</taxon>
        <taxon>Clostridia</taxon>
        <taxon>Eubacteriales</taxon>
        <taxon>Flintibacter</taxon>
    </lineage>
</organism>
<feature type="domain" description="Formyl transferase C-terminal" evidence="7">
    <location>
        <begin position="210"/>
        <end position="303"/>
    </location>
</feature>
<feature type="binding site" evidence="5">
    <location>
        <begin position="110"/>
        <end position="113"/>
    </location>
    <ligand>
        <name>(6S)-5,6,7,8-tetrahydrofolate</name>
        <dbReference type="ChEBI" id="CHEBI:57453"/>
    </ligand>
</feature>
<dbReference type="CDD" id="cd08646">
    <property type="entry name" value="FMT_core_Met-tRNA-FMT_N"/>
    <property type="match status" value="1"/>
</dbReference>
<comment type="caution">
    <text evidence="8">The sequence shown here is derived from an EMBL/GenBank/DDBJ whole genome shotgun (WGS) entry which is preliminary data.</text>
</comment>
<dbReference type="EC" id="2.1.2.9" evidence="2 5"/>
<keyword evidence="3 5" id="KW-0808">Transferase</keyword>
<evidence type="ECO:0000256" key="3">
    <source>
        <dbReference type="ARBA" id="ARBA00022679"/>
    </source>
</evidence>
<reference evidence="8" key="1">
    <citation type="submission" date="2020-08" db="EMBL/GenBank/DDBJ databases">
        <title>Genome public.</title>
        <authorList>
            <person name="Liu C."/>
            <person name="Sun Q."/>
        </authorList>
    </citation>
    <scope>NUCLEOTIDE SEQUENCE</scope>
    <source>
        <strain evidence="8">BX5</strain>
    </source>
</reference>
<dbReference type="Proteomes" id="UP000602260">
    <property type="component" value="Unassembled WGS sequence"/>
</dbReference>
<dbReference type="GO" id="GO:0005829">
    <property type="term" value="C:cytosol"/>
    <property type="evidence" value="ECO:0007669"/>
    <property type="project" value="TreeGrafter"/>
</dbReference>
<accession>A0A8J6IZ44</accession>
<dbReference type="PANTHER" id="PTHR11138:SF5">
    <property type="entry name" value="METHIONYL-TRNA FORMYLTRANSFERASE, MITOCHONDRIAL"/>
    <property type="match status" value="1"/>
</dbReference>
<comment type="function">
    <text evidence="5">Attaches a formyl group to the free amino group of methionyl-tRNA(fMet). The formyl group appears to play a dual role in the initiator identity of N-formylmethionyl-tRNA by promoting its recognition by IF2 and preventing the misappropriation of this tRNA by the elongation apparatus.</text>
</comment>
<dbReference type="InterPro" id="IPR005793">
    <property type="entry name" value="Formyl_trans_C"/>
</dbReference>
<keyword evidence="9" id="KW-1185">Reference proteome</keyword>
<feature type="domain" description="Formyl transferase N-terminal" evidence="6">
    <location>
        <begin position="1"/>
        <end position="181"/>
    </location>
</feature>